<protein>
    <recommendedName>
        <fullName evidence="2">Putative cysteine ligase BshC</fullName>
        <ecNumber evidence="2">6.-.-.-</ecNumber>
    </recommendedName>
</protein>
<dbReference type="Pfam" id="PF10079">
    <property type="entry name" value="Rossmann-like_BshC"/>
    <property type="match status" value="1"/>
</dbReference>
<dbReference type="HAMAP" id="MF_01867">
    <property type="entry name" value="BshC"/>
    <property type="match status" value="1"/>
</dbReference>
<evidence type="ECO:0000313" key="5">
    <source>
        <dbReference type="EMBL" id="GIO39149.1"/>
    </source>
</evidence>
<gene>
    <name evidence="2 5" type="primary">bshC</name>
    <name evidence="5" type="ORF">J41TS12_40100</name>
</gene>
<dbReference type="PIRSF" id="PIRSF012535">
    <property type="entry name" value="UCP012535"/>
    <property type="match status" value="1"/>
</dbReference>
<dbReference type="InterPro" id="IPR055399">
    <property type="entry name" value="CC_BshC"/>
</dbReference>
<evidence type="ECO:0000259" key="3">
    <source>
        <dbReference type="Pfam" id="PF10079"/>
    </source>
</evidence>
<comment type="similarity">
    <text evidence="2">Belongs to the BshC family.</text>
</comment>
<dbReference type="GO" id="GO:0016874">
    <property type="term" value="F:ligase activity"/>
    <property type="evidence" value="ECO:0007669"/>
    <property type="project" value="UniProtKB-UniRule"/>
</dbReference>
<dbReference type="AlphaFoldDB" id="A0A919XW84"/>
<evidence type="ECO:0000256" key="2">
    <source>
        <dbReference type="HAMAP-Rule" id="MF_01867"/>
    </source>
</evidence>
<name>A0A919XW84_9BACL</name>
<feature type="domain" description="Bacillithiol biosynthesis BshC N-terminal Rossmann-like" evidence="3">
    <location>
        <begin position="4"/>
        <end position="385"/>
    </location>
</feature>
<feature type="domain" description="Bacillithiol biosynthesis BshC C-terminal coiled-coil" evidence="4">
    <location>
        <begin position="388"/>
        <end position="548"/>
    </location>
</feature>
<sequence length="548" mass="62733">MNRMNIEQQPLPSSQPLAEAMIHNYSKVEHFYEYDLTRREEWSRRMEWLKQSDDKRVDRIKLAQVLKDFNKEHNPHEAVMASIDLLEQEGTAVIVGGQQSGLLTGPLFVIYKALSIIKAAKEAQEKLSHPVVPVFWIAGEDHDWDEVDHTYLLSADQQIKRIRIAKRSEQRTPVSQVKVMQEDWEQIAEELDTLLQNTEFKSGLLDVYRTLASQSHTLTECFAKLIGTLFGRFGLIVMDSADPHLRQLEVPVFEGIIKQNDELEQAYLRAGKELAAGGFSLQADVHEGGANLFYVHEGERKLLFKQNGVFTDRKGTCSFSADELLAELHAHPERFSNNVLTRPLMQDSVLPVLGTVLGAGEIAYWALTGKAFQTFGIQMPILVPRESFTMIDGAVQRNMEKYGLEWNDVNNKDSLSDKREAWLKEQDHLHLEERFAEIKSSFEAMYNPLIEQLGTVQAGLIKLGGANRDKIMEQIEYLRNKAVDALAKSNDSGIRHFERIEQSVIPMGRLQERTYNAFYYLNRYGWSWIDELAGIPYDVTGTHRILYM</sequence>
<proteinExistence type="inferred from homology"/>
<organism evidence="5 6">
    <name type="scientific">Paenibacillus antibioticophila</name>
    <dbReference type="NCBI Taxonomy" id="1274374"/>
    <lineage>
        <taxon>Bacteria</taxon>
        <taxon>Bacillati</taxon>
        <taxon>Bacillota</taxon>
        <taxon>Bacilli</taxon>
        <taxon>Bacillales</taxon>
        <taxon>Paenibacillaceae</taxon>
        <taxon>Paenibacillus</taxon>
    </lineage>
</organism>
<dbReference type="Proteomes" id="UP000681162">
    <property type="component" value="Unassembled WGS sequence"/>
</dbReference>
<dbReference type="Pfam" id="PF24850">
    <property type="entry name" value="CC_BshC"/>
    <property type="match status" value="1"/>
</dbReference>
<dbReference type="EC" id="6.-.-.-" evidence="2"/>
<dbReference type="EMBL" id="BORR01000018">
    <property type="protein sequence ID" value="GIO39149.1"/>
    <property type="molecule type" value="Genomic_DNA"/>
</dbReference>
<dbReference type="NCBIfam" id="TIGR03998">
    <property type="entry name" value="thiol_BshC"/>
    <property type="match status" value="1"/>
</dbReference>
<evidence type="ECO:0000313" key="6">
    <source>
        <dbReference type="Proteomes" id="UP000681162"/>
    </source>
</evidence>
<comment type="caution">
    <text evidence="5">The sequence shown here is derived from an EMBL/GenBank/DDBJ whole genome shotgun (WGS) entry which is preliminary data.</text>
</comment>
<reference evidence="5 6" key="1">
    <citation type="submission" date="2021-03" db="EMBL/GenBank/DDBJ databases">
        <title>Antimicrobial resistance genes in bacteria isolated from Japanese honey, and their potential for conferring macrolide and lincosamide resistance in the American foulbrood pathogen Paenibacillus larvae.</title>
        <authorList>
            <person name="Okamoto M."/>
            <person name="Kumagai M."/>
            <person name="Kanamori H."/>
            <person name="Takamatsu D."/>
        </authorList>
    </citation>
    <scope>NUCLEOTIDE SEQUENCE [LARGE SCALE GENOMIC DNA]</scope>
    <source>
        <strain evidence="5 6">J41TS12</strain>
    </source>
</reference>
<keyword evidence="1 2" id="KW-0436">Ligase</keyword>
<evidence type="ECO:0000259" key="4">
    <source>
        <dbReference type="Pfam" id="PF24850"/>
    </source>
</evidence>
<accession>A0A919XW84</accession>
<dbReference type="InterPro" id="IPR011199">
    <property type="entry name" value="Bacillithiol_biosynth_BshC"/>
</dbReference>
<dbReference type="InterPro" id="IPR055398">
    <property type="entry name" value="Rossmann-like_BshC"/>
</dbReference>
<evidence type="ECO:0000256" key="1">
    <source>
        <dbReference type="ARBA" id="ARBA00022598"/>
    </source>
</evidence>
<comment type="function">
    <text evidence="2">Involved in bacillithiol (BSH) biosynthesis. May catalyze the last step of the pathway, the addition of cysteine to glucosamine malate (GlcN-Mal) to generate BSH.</text>
</comment>
<keyword evidence="6" id="KW-1185">Reference proteome</keyword>